<proteinExistence type="predicted"/>
<name>A0A0E9QTL6_ANGAN</name>
<reference evidence="1" key="1">
    <citation type="submission" date="2014-11" db="EMBL/GenBank/DDBJ databases">
        <authorList>
            <person name="Amaro Gonzalez C."/>
        </authorList>
    </citation>
    <scope>NUCLEOTIDE SEQUENCE</scope>
</reference>
<dbReference type="EMBL" id="GBXM01088286">
    <property type="protein sequence ID" value="JAH20291.1"/>
    <property type="molecule type" value="Transcribed_RNA"/>
</dbReference>
<sequence length="21" mass="2270">MNRDTSLEPPLLTVCSGGYCL</sequence>
<organism evidence="1">
    <name type="scientific">Anguilla anguilla</name>
    <name type="common">European freshwater eel</name>
    <name type="synonym">Muraena anguilla</name>
    <dbReference type="NCBI Taxonomy" id="7936"/>
    <lineage>
        <taxon>Eukaryota</taxon>
        <taxon>Metazoa</taxon>
        <taxon>Chordata</taxon>
        <taxon>Craniata</taxon>
        <taxon>Vertebrata</taxon>
        <taxon>Euteleostomi</taxon>
        <taxon>Actinopterygii</taxon>
        <taxon>Neopterygii</taxon>
        <taxon>Teleostei</taxon>
        <taxon>Anguilliformes</taxon>
        <taxon>Anguillidae</taxon>
        <taxon>Anguilla</taxon>
    </lineage>
</organism>
<dbReference type="AlphaFoldDB" id="A0A0E9QTL6"/>
<protein>
    <submittedName>
        <fullName evidence="1">Uncharacterized protein</fullName>
    </submittedName>
</protein>
<accession>A0A0E9QTL6</accession>
<evidence type="ECO:0000313" key="1">
    <source>
        <dbReference type="EMBL" id="JAH20291.1"/>
    </source>
</evidence>
<reference evidence="1" key="2">
    <citation type="journal article" date="2015" name="Fish Shellfish Immunol.">
        <title>Early steps in the European eel (Anguilla anguilla)-Vibrio vulnificus interaction in the gills: Role of the RtxA13 toxin.</title>
        <authorList>
            <person name="Callol A."/>
            <person name="Pajuelo D."/>
            <person name="Ebbesson L."/>
            <person name="Teles M."/>
            <person name="MacKenzie S."/>
            <person name="Amaro C."/>
        </authorList>
    </citation>
    <scope>NUCLEOTIDE SEQUENCE</scope>
</reference>